<keyword evidence="3" id="KW-1185">Reference proteome</keyword>
<dbReference type="RefSeq" id="WP_135525621.1">
    <property type="nucleotide sequence ID" value="NZ_SRLH01000003.1"/>
</dbReference>
<name>A0A4Z0L993_9FLAO</name>
<dbReference type="EMBL" id="SRLH01000003">
    <property type="protein sequence ID" value="TGD58361.1"/>
    <property type="molecule type" value="Genomic_DNA"/>
</dbReference>
<proteinExistence type="predicted"/>
<protein>
    <submittedName>
        <fullName evidence="2">Uncharacterized protein</fullName>
    </submittedName>
</protein>
<feature type="transmembrane region" description="Helical" evidence="1">
    <location>
        <begin position="7"/>
        <end position="26"/>
    </location>
</feature>
<keyword evidence="1" id="KW-1133">Transmembrane helix</keyword>
<organism evidence="2 3">
    <name type="scientific">Flavobacterium humi</name>
    <dbReference type="NCBI Taxonomy" id="2562683"/>
    <lineage>
        <taxon>Bacteria</taxon>
        <taxon>Pseudomonadati</taxon>
        <taxon>Bacteroidota</taxon>
        <taxon>Flavobacteriia</taxon>
        <taxon>Flavobacteriales</taxon>
        <taxon>Flavobacteriaceae</taxon>
        <taxon>Flavobacterium</taxon>
    </lineage>
</organism>
<dbReference type="AlphaFoldDB" id="A0A4Z0L993"/>
<dbReference type="OrthoDB" id="1339610at2"/>
<sequence>MKQFLRRLFLFVTIPSVLLLGGYLYFDPFKVIYTYDHYDRTPVISSRDYISTEQYLKNKDKYHYNSFIFGSSRTIAFKTDTWKQYLDKDAVPYKFDASAESIAGIASKLKYLDKENAPIKNALIILCRDWSFTAQKNRTEHLFKKHPAVSGKSWLDFHFAFLKAYLNPRFLWVYYNYQWTGQYKDWMVYVIAEDAFTVDPVTNEMTETGLDRKIEKNPKQYVKDLGGVFYDRPEKAKEDSISRIDSDYLKMLLEMKSILEKHKTKYKIVAGPLYEQVKWNRNDKAILVKIFGNHFYDYTGKNKFTGNEENYYENSHYRPVVGTVIFEEIFREENKEASRLVGLPK</sequence>
<evidence type="ECO:0000256" key="1">
    <source>
        <dbReference type="SAM" id="Phobius"/>
    </source>
</evidence>
<gene>
    <name evidence="2" type="ORF">E4635_05465</name>
</gene>
<keyword evidence="1" id="KW-0812">Transmembrane</keyword>
<evidence type="ECO:0000313" key="2">
    <source>
        <dbReference type="EMBL" id="TGD58361.1"/>
    </source>
</evidence>
<comment type="caution">
    <text evidence="2">The sequence shown here is derived from an EMBL/GenBank/DDBJ whole genome shotgun (WGS) entry which is preliminary data.</text>
</comment>
<accession>A0A4Z0L993</accession>
<evidence type="ECO:0000313" key="3">
    <source>
        <dbReference type="Proteomes" id="UP000297407"/>
    </source>
</evidence>
<reference evidence="2 3" key="1">
    <citation type="submission" date="2019-04" db="EMBL/GenBank/DDBJ databases">
        <title>Flavobacterium sp. strain DS2-A Genome sequencing and assembly.</title>
        <authorList>
            <person name="Kim I."/>
        </authorList>
    </citation>
    <scope>NUCLEOTIDE SEQUENCE [LARGE SCALE GENOMIC DNA]</scope>
    <source>
        <strain evidence="2 3">DS2-A</strain>
    </source>
</reference>
<keyword evidence="1" id="KW-0472">Membrane</keyword>
<dbReference type="Proteomes" id="UP000297407">
    <property type="component" value="Unassembled WGS sequence"/>
</dbReference>